<dbReference type="InterPro" id="IPR056230">
    <property type="entry name" value="TMEM62_C"/>
</dbReference>
<evidence type="ECO:0000259" key="2">
    <source>
        <dbReference type="Pfam" id="PF24394"/>
    </source>
</evidence>
<dbReference type="EMBL" id="CAJNOT010005836">
    <property type="protein sequence ID" value="CAF1476196.1"/>
    <property type="molecule type" value="Genomic_DNA"/>
</dbReference>
<evidence type="ECO:0000313" key="4">
    <source>
        <dbReference type="Proteomes" id="UP000663864"/>
    </source>
</evidence>
<comment type="caution">
    <text evidence="3">The sequence shown here is derived from an EMBL/GenBank/DDBJ whole genome shotgun (WGS) entry which is preliminary data.</text>
</comment>
<dbReference type="Pfam" id="PF24394">
    <property type="entry name" value="TMEM62_C"/>
    <property type="match status" value="1"/>
</dbReference>
<protein>
    <recommendedName>
        <fullName evidence="2">TMEM62 C-terminal domain-containing protein</fullName>
    </recommendedName>
</protein>
<keyword evidence="1" id="KW-0472">Membrane</keyword>
<reference evidence="3" key="1">
    <citation type="submission" date="2021-02" db="EMBL/GenBank/DDBJ databases">
        <authorList>
            <person name="Nowell W R."/>
        </authorList>
    </citation>
    <scope>NUCLEOTIDE SEQUENCE</scope>
</reference>
<accession>A0A815REP8</accession>
<feature type="transmembrane region" description="Helical" evidence="1">
    <location>
        <begin position="258"/>
        <end position="275"/>
    </location>
</feature>
<feature type="transmembrane region" description="Helical" evidence="1">
    <location>
        <begin position="233"/>
        <end position="252"/>
    </location>
</feature>
<feature type="transmembrane region" description="Helical" evidence="1">
    <location>
        <begin position="178"/>
        <end position="200"/>
    </location>
</feature>
<gene>
    <name evidence="3" type="ORF">ZHD862_LOCUS36358</name>
</gene>
<dbReference type="Proteomes" id="UP000663864">
    <property type="component" value="Unassembled WGS sequence"/>
</dbReference>
<feature type="transmembrane region" description="Helical" evidence="1">
    <location>
        <begin position="74"/>
        <end position="95"/>
    </location>
</feature>
<name>A0A815REP8_9BILA</name>
<keyword evidence="1" id="KW-0812">Transmembrane</keyword>
<keyword evidence="1" id="KW-1133">Transmembrane helix</keyword>
<sequence>MGIGNSNTSVDPVIKGSGSHNQIFVGDSALKVKNGTAVQEVMNTVGKTASKVIESGGDIITAPAVWLKDIQQNWLTYMVLAAIILSILAFFYLTIDSGILLFEDVRFDQPIYTVISNQKVAKFKTPREPLYRLSQKLLFFFKSSVVNVSVSIDSQFFGTAIQSIDNKNLYVPPWNASFIMMDIVAIIIALWVHTIILTFFRYRAKRMTQSCCVCFTLWNTIRLRMVLLCSIDLFYYSLVGLALYHFIGPWYIGYLTDGYFGAAFLWGTIIKGMYLPPDMQTRRGS</sequence>
<evidence type="ECO:0000256" key="1">
    <source>
        <dbReference type="SAM" id="Phobius"/>
    </source>
</evidence>
<feature type="domain" description="TMEM62 C-terminal" evidence="2">
    <location>
        <begin position="183"/>
        <end position="272"/>
    </location>
</feature>
<organism evidence="3 4">
    <name type="scientific">Rotaria sordida</name>
    <dbReference type="NCBI Taxonomy" id="392033"/>
    <lineage>
        <taxon>Eukaryota</taxon>
        <taxon>Metazoa</taxon>
        <taxon>Spiralia</taxon>
        <taxon>Gnathifera</taxon>
        <taxon>Rotifera</taxon>
        <taxon>Eurotatoria</taxon>
        <taxon>Bdelloidea</taxon>
        <taxon>Philodinida</taxon>
        <taxon>Philodinidae</taxon>
        <taxon>Rotaria</taxon>
    </lineage>
</organism>
<proteinExistence type="predicted"/>
<evidence type="ECO:0000313" key="3">
    <source>
        <dbReference type="EMBL" id="CAF1476196.1"/>
    </source>
</evidence>
<dbReference type="AlphaFoldDB" id="A0A815REP8"/>